<dbReference type="STRING" id="9009.A0A226MSN0"/>
<dbReference type="AlphaFoldDB" id="A0A226MSN0"/>
<comment type="caution">
    <text evidence="1">The sequence shown here is derived from an EMBL/GenBank/DDBJ whole genome shotgun (WGS) entry which is preliminary data.</text>
</comment>
<dbReference type="OrthoDB" id="6288737at2759"/>
<proteinExistence type="predicted"/>
<reference evidence="1 2" key="1">
    <citation type="submission" date="2016-07" db="EMBL/GenBank/DDBJ databases">
        <title>Disparate Historic Effective Population Sizes Predicted by Modern Levels of Genome Diversity for the Scaled Quail (Callipepla squamata) and the Northern Bobwhite (Colinus virginianus): Inferences from First and Second Generation Draft Genome Assemblies for Sympatric New World Quail.</title>
        <authorList>
            <person name="Oldeschulte D.L."/>
            <person name="Halley Y.A."/>
            <person name="Bhattarai E.K."/>
            <person name="Brashear W.A."/>
            <person name="Hill J."/>
            <person name="Metz R.P."/>
            <person name="Johnson C.D."/>
            <person name="Rollins D."/>
            <person name="Peterson M.J."/>
            <person name="Bickhart D.M."/>
            <person name="Decker J.E."/>
            <person name="Seabury C.M."/>
        </authorList>
    </citation>
    <scope>NUCLEOTIDE SEQUENCE [LARGE SCALE GENOMIC DNA]</scope>
    <source>
        <strain evidence="1 2">Texas</strain>
        <tissue evidence="1">Leg muscle</tissue>
    </source>
</reference>
<dbReference type="GO" id="GO:0045945">
    <property type="term" value="P:positive regulation of transcription by RNA polymerase III"/>
    <property type="evidence" value="ECO:0007669"/>
    <property type="project" value="TreeGrafter"/>
</dbReference>
<sequence>MSIMGGKFNTQLTFKLEKNLLVMGTARYAKTAFPAMPVQLCTDYKTVTSIITPEKRASIMHNDISSDSNAEKLALKYSPQVVLSDRSLFTLLNNHGLNYKEQWEIPVCIKMIPVAGIVYFRY</sequence>
<organism evidence="1 2">
    <name type="scientific">Callipepla squamata</name>
    <name type="common">Scaled quail</name>
    <dbReference type="NCBI Taxonomy" id="9009"/>
    <lineage>
        <taxon>Eukaryota</taxon>
        <taxon>Metazoa</taxon>
        <taxon>Chordata</taxon>
        <taxon>Craniata</taxon>
        <taxon>Vertebrata</taxon>
        <taxon>Euteleostomi</taxon>
        <taxon>Archelosauria</taxon>
        <taxon>Archosauria</taxon>
        <taxon>Dinosauria</taxon>
        <taxon>Saurischia</taxon>
        <taxon>Theropoda</taxon>
        <taxon>Coelurosauria</taxon>
        <taxon>Aves</taxon>
        <taxon>Neognathae</taxon>
        <taxon>Galloanserae</taxon>
        <taxon>Galliformes</taxon>
        <taxon>Odontophoridae</taxon>
        <taxon>Callipepla</taxon>
    </lineage>
</organism>
<evidence type="ECO:0000313" key="1">
    <source>
        <dbReference type="EMBL" id="OXB58325.1"/>
    </source>
</evidence>
<protein>
    <submittedName>
        <fullName evidence="1">Uncharacterized protein</fullName>
    </submittedName>
</protein>
<name>A0A226MSN0_CALSU</name>
<evidence type="ECO:0000313" key="2">
    <source>
        <dbReference type="Proteomes" id="UP000198323"/>
    </source>
</evidence>
<keyword evidence="2" id="KW-1185">Reference proteome</keyword>
<gene>
    <name evidence="1" type="ORF">ASZ78_005884</name>
</gene>
<dbReference type="PANTHER" id="PTHR14633:SF3">
    <property type="entry name" value="LITTLE ELONGATION COMPLEX SUBUNIT 2"/>
    <property type="match status" value="1"/>
</dbReference>
<dbReference type="EMBL" id="MCFN01000476">
    <property type="protein sequence ID" value="OXB58325.1"/>
    <property type="molecule type" value="Genomic_DNA"/>
</dbReference>
<dbReference type="PANTHER" id="PTHR14633">
    <property type="entry name" value="LITTLE ELONGATION COMPLEX SUBUNIT 2"/>
    <property type="match status" value="1"/>
</dbReference>
<dbReference type="GO" id="GO:0042796">
    <property type="term" value="P:snRNA transcription by RNA polymerase III"/>
    <property type="evidence" value="ECO:0007669"/>
    <property type="project" value="TreeGrafter"/>
</dbReference>
<accession>A0A226MSN0</accession>
<dbReference type="Proteomes" id="UP000198323">
    <property type="component" value="Unassembled WGS sequence"/>
</dbReference>
<dbReference type="GO" id="GO:0042795">
    <property type="term" value="P:snRNA transcription by RNA polymerase II"/>
    <property type="evidence" value="ECO:0007669"/>
    <property type="project" value="TreeGrafter"/>
</dbReference>